<name>A0A941DV49_9BACI</name>
<protein>
    <submittedName>
        <fullName evidence="1">Uncharacterized protein</fullName>
    </submittedName>
</protein>
<dbReference type="EMBL" id="JAGSOT010000020">
    <property type="protein sequence ID" value="MBR7796072.1"/>
    <property type="molecule type" value="Genomic_DNA"/>
</dbReference>
<reference evidence="1" key="1">
    <citation type="submission" date="2021-04" db="EMBL/GenBank/DDBJ databases">
        <title>Isolation and polyphasic classification of algal microorganism.</title>
        <authorList>
            <person name="Wang S."/>
        </authorList>
    </citation>
    <scope>NUCLEOTIDE SEQUENCE</scope>
    <source>
        <strain evidence="1">720a</strain>
    </source>
</reference>
<sequence>MINTSDQEDEIIKQAIQKVILNVLAAFTEKERLDIKTRQDGRIEGEKAKGKHLGRSKATVTPRGNKLLIHGLTMRLQLLGSLVVL</sequence>
<accession>A0A941DV49</accession>
<gene>
    <name evidence="1" type="ORF">KCX74_08455</name>
</gene>
<keyword evidence="2" id="KW-1185">Reference proteome</keyword>
<evidence type="ECO:0000313" key="1">
    <source>
        <dbReference type="EMBL" id="MBR7796072.1"/>
    </source>
</evidence>
<organism evidence="1 2">
    <name type="scientific">Virgibacillus salarius</name>
    <dbReference type="NCBI Taxonomy" id="447199"/>
    <lineage>
        <taxon>Bacteria</taxon>
        <taxon>Bacillati</taxon>
        <taxon>Bacillota</taxon>
        <taxon>Bacilli</taxon>
        <taxon>Bacillales</taxon>
        <taxon>Bacillaceae</taxon>
        <taxon>Virgibacillus</taxon>
    </lineage>
</organism>
<comment type="caution">
    <text evidence="1">The sequence shown here is derived from an EMBL/GenBank/DDBJ whole genome shotgun (WGS) entry which is preliminary data.</text>
</comment>
<evidence type="ECO:0000313" key="2">
    <source>
        <dbReference type="Proteomes" id="UP000675284"/>
    </source>
</evidence>
<dbReference type="AlphaFoldDB" id="A0A941DV49"/>
<dbReference type="Proteomes" id="UP000675284">
    <property type="component" value="Unassembled WGS sequence"/>
</dbReference>
<dbReference type="RefSeq" id="WP_166530252.1">
    <property type="nucleotide sequence ID" value="NZ_JAGSOT010000020.1"/>
</dbReference>
<proteinExistence type="predicted"/>